<dbReference type="SUPFAM" id="SSF103481">
    <property type="entry name" value="Multidrug resistance efflux transporter EmrE"/>
    <property type="match status" value="1"/>
</dbReference>
<dbReference type="HOGENOM" id="CLU_131462_4_1_3"/>
<dbReference type="eggNOG" id="COG2076">
    <property type="taxonomic scope" value="Bacteria"/>
</dbReference>
<dbReference type="EMBL" id="CP003587">
    <property type="protein sequence ID" value="AGY56711.1"/>
    <property type="molecule type" value="Genomic_DNA"/>
</dbReference>
<keyword evidence="3 6" id="KW-0812">Transmembrane</keyword>
<comment type="subcellular location">
    <subcellularLocation>
        <location evidence="1">Cell membrane</location>
        <topology evidence="1">Multi-pass membrane protein</topology>
    </subcellularLocation>
</comment>
<dbReference type="KEGG" id="glj:GKIL_0465"/>
<evidence type="ECO:0000313" key="8">
    <source>
        <dbReference type="Proteomes" id="UP000017396"/>
    </source>
</evidence>
<dbReference type="InterPro" id="IPR037185">
    <property type="entry name" value="EmrE-like"/>
</dbReference>
<dbReference type="GO" id="GO:0005886">
    <property type="term" value="C:plasma membrane"/>
    <property type="evidence" value="ECO:0007669"/>
    <property type="project" value="UniProtKB-SubCell"/>
</dbReference>
<keyword evidence="8" id="KW-1185">Reference proteome</keyword>
<evidence type="ECO:0000256" key="5">
    <source>
        <dbReference type="ARBA" id="ARBA00023136"/>
    </source>
</evidence>
<feature type="transmembrane region" description="Helical" evidence="6">
    <location>
        <begin position="76"/>
        <end position="96"/>
    </location>
</feature>
<keyword evidence="2" id="KW-1003">Cell membrane</keyword>
<evidence type="ECO:0000256" key="1">
    <source>
        <dbReference type="ARBA" id="ARBA00004651"/>
    </source>
</evidence>
<dbReference type="OrthoDB" id="46344at2"/>
<name>U5QCV4_GLOK1</name>
<evidence type="ECO:0000313" key="7">
    <source>
        <dbReference type="EMBL" id="AGY56711.1"/>
    </source>
</evidence>
<evidence type="ECO:0000256" key="3">
    <source>
        <dbReference type="ARBA" id="ARBA00022692"/>
    </source>
</evidence>
<dbReference type="PANTHER" id="PTHR30561">
    <property type="entry name" value="SMR FAMILY PROTON-DEPENDENT DRUG EFFLUX TRANSPORTER SUGE"/>
    <property type="match status" value="1"/>
</dbReference>
<dbReference type="PANTHER" id="PTHR30561:SF9">
    <property type="entry name" value="4-AMINO-4-DEOXY-L-ARABINOSE-PHOSPHOUNDECAPRENOL FLIPPASE SUBUNIT ARNF-RELATED"/>
    <property type="match status" value="1"/>
</dbReference>
<organism evidence="7 8">
    <name type="scientific">Gloeobacter kilaueensis (strain ATCC BAA-2537 / CCAP 1431/1 / ULC 316 / JS1)</name>
    <dbReference type="NCBI Taxonomy" id="1183438"/>
    <lineage>
        <taxon>Bacteria</taxon>
        <taxon>Bacillati</taxon>
        <taxon>Cyanobacteriota</taxon>
        <taxon>Cyanophyceae</taxon>
        <taxon>Gloeobacterales</taxon>
        <taxon>Gloeobacteraceae</taxon>
        <taxon>Gloeobacter</taxon>
    </lineage>
</organism>
<dbReference type="Gene3D" id="1.10.3730.20">
    <property type="match status" value="1"/>
</dbReference>
<feature type="transmembrane region" description="Helical" evidence="6">
    <location>
        <begin position="42"/>
        <end position="64"/>
    </location>
</feature>
<dbReference type="InterPro" id="IPR000390">
    <property type="entry name" value="Small_drug/metabolite_transptr"/>
</dbReference>
<accession>U5QCV4</accession>
<dbReference type="AlphaFoldDB" id="U5QCV4"/>
<dbReference type="Proteomes" id="UP000017396">
    <property type="component" value="Chromosome"/>
</dbReference>
<keyword evidence="4 6" id="KW-1133">Transmembrane helix</keyword>
<feature type="transmembrane region" description="Helical" evidence="6">
    <location>
        <begin position="102"/>
        <end position="119"/>
    </location>
</feature>
<protein>
    <submittedName>
        <fullName evidence="7">Small multidrug resistance protein</fullName>
    </submittedName>
</protein>
<sequence length="141" mass="14805">MSSATFILILAVVLNALGNVLIKVGMNQAGPLDLTQPLRTMAAIFLNPGVAFGIGFFVVALAGYSYTLARLNLSTAYPIMSSLSFMAVLLISVVFLQERVQLVQLAGCAVILLGVWLVASQMGPTPAPPVKTAASTLPEVR</sequence>
<dbReference type="RefSeq" id="WP_023171737.1">
    <property type="nucleotide sequence ID" value="NC_022600.1"/>
</dbReference>
<evidence type="ECO:0000256" key="6">
    <source>
        <dbReference type="SAM" id="Phobius"/>
    </source>
</evidence>
<gene>
    <name evidence="7" type="ORF">GKIL_0465</name>
</gene>
<dbReference type="GO" id="GO:0022857">
    <property type="term" value="F:transmembrane transporter activity"/>
    <property type="evidence" value="ECO:0007669"/>
    <property type="project" value="InterPro"/>
</dbReference>
<keyword evidence="5 6" id="KW-0472">Membrane</keyword>
<proteinExistence type="predicted"/>
<reference evidence="7 8" key="1">
    <citation type="journal article" date="2013" name="PLoS ONE">
        <title>Cultivation and Complete Genome Sequencing of Gloeobacter kilaueensis sp. nov., from a Lava Cave in Kilauea Caldera, Hawai'i.</title>
        <authorList>
            <person name="Saw J.H."/>
            <person name="Schatz M."/>
            <person name="Brown M.V."/>
            <person name="Kunkel D.D."/>
            <person name="Foster J.S."/>
            <person name="Shick H."/>
            <person name="Christensen S."/>
            <person name="Hou S."/>
            <person name="Wan X."/>
            <person name="Donachie S.P."/>
        </authorList>
    </citation>
    <scope>NUCLEOTIDE SEQUENCE [LARGE SCALE GENOMIC DNA]</scope>
    <source>
        <strain evidence="8">JS</strain>
    </source>
</reference>
<dbReference type="STRING" id="1183438.GKIL_0465"/>
<evidence type="ECO:0000256" key="2">
    <source>
        <dbReference type="ARBA" id="ARBA00022475"/>
    </source>
</evidence>
<evidence type="ECO:0000256" key="4">
    <source>
        <dbReference type="ARBA" id="ARBA00022989"/>
    </source>
</evidence>